<comment type="function">
    <text evidence="6">Maltosyltransferase that uses maltose 1-phosphate (M1P) as the sugar donor to elongate linear or branched alpha-(1-&gt;4)-glucans. Is involved in a branched alpha-glucan biosynthetic pathway from trehalose, together with TreS, Mak and GlgB.</text>
</comment>
<dbReference type="HAMAP" id="MF_02124">
    <property type="entry name" value="GlgE"/>
    <property type="match status" value="1"/>
</dbReference>
<feature type="domain" description="Glycosyl hydrolase family 13 catalytic" evidence="8">
    <location>
        <begin position="611"/>
        <end position="956"/>
    </location>
</feature>
<dbReference type="InterPro" id="IPR017853">
    <property type="entry name" value="GH"/>
</dbReference>
<evidence type="ECO:0000313" key="10">
    <source>
        <dbReference type="Proteomes" id="UP001595530"/>
    </source>
</evidence>
<feature type="binding site" evidence="6">
    <location>
        <position position="719"/>
    </location>
    <ligand>
        <name>alpha-maltose 1-phosphate</name>
        <dbReference type="ChEBI" id="CHEBI:63576"/>
    </ligand>
</feature>
<feature type="binding site" evidence="6">
    <location>
        <position position="754"/>
    </location>
    <ligand>
        <name>alpha-maltose 1-phosphate</name>
        <dbReference type="ChEBI" id="CHEBI:63576"/>
    </ligand>
</feature>
<organism evidence="9 10">
    <name type="scientific">Undibacterium arcticum</name>
    <dbReference type="NCBI Taxonomy" id="1762892"/>
    <lineage>
        <taxon>Bacteria</taxon>
        <taxon>Pseudomonadati</taxon>
        <taxon>Pseudomonadota</taxon>
        <taxon>Betaproteobacteria</taxon>
        <taxon>Burkholderiales</taxon>
        <taxon>Oxalobacteraceae</taxon>
        <taxon>Undibacterium</taxon>
    </lineage>
</organism>
<dbReference type="Pfam" id="PF21702">
    <property type="entry name" value="GLGE_C"/>
    <property type="match status" value="1"/>
</dbReference>
<feature type="active site" description="Proton donor" evidence="6">
    <location>
        <position position="820"/>
    </location>
</feature>
<dbReference type="InterPro" id="IPR013783">
    <property type="entry name" value="Ig-like_fold"/>
</dbReference>
<keyword evidence="2 6" id="KW-0328">Glycosyltransferase</keyword>
<dbReference type="Gene3D" id="2.60.40.1180">
    <property type="entry name" value="Golgi alpha-mannosidase II"/>
    <property type="match status" value="1"/>
</dbReference>
<feature type="binding site" evidence="6">
    <location>
        <begin position="931"/>
        <end position="932"/>
    </location>
    <ligand>
        <name>alpha-maltose 1-phosphate</name>
        <dbReference type="ChEBI" id="CHEBI:63576"/>
    </ligand>
</feature>
<name>A0ABV7F4U8_9BURK</name>
<feature type="site" description="Transition state stabilizer" evidence="6">
    <location>
        <position position="878"/>
    </location>
</feature>
<dbReference type="InterPro" id="IPR013780">
    <property type="entry name" value="Glyco_hydro_b"/>
</dbReference>
<dbReference type="Pfam" id="PF00128">
    <property type="entry name" value="Alpha-amylase"/>
    <property type="match status" value="1"/>
</dbReference>
<keyword evidence="3 6" id="KW-0808">Transferase</keyword>
<sequence>MATGLTALVQACRSRQLRLLLDLTLDQLEAGHPLVQQHPNWFSRRVAVDPDSGDAPLLPDPRFSPAALAIRLTRFDLPEVVAGLQDYWQQRLRAWADMGVVGFRCLAAAKVPAAFWQTLIAAGRRHQPGMRFMVWSCGCTPTQIAALEGCGFDASFSSAPWWDFKAAWFAEEQTRLMRLAPPIAFPECPAGPRLAQHFVADGLESRRRLALRALQFAAAIGNGLLVPMGFEYGSSTLAVSEGRDDIDFDGLQAVSGIDLTAEIAEANNFVATCGKSLQNARLRMLSSPNAEVVMLHRVAPAIAPGEGGLLIVANADQSHAQPLSRSLWRQRAAGYWPKKILLTNQPDQISKAAVNESALDRDALELPAAAIRIYAAAMAPAVLTVANHDEPAAKAATRAPRIVMEALTPTVDDGRFAVKRLLGETVQVEATIMIDGHDLVAAALLWRSADQVQWQQIRMLPLGNDRWMARLPLMRLGRHLVAIEAWHDSFSSYREQLKKKVNAGLDVALELAEGQLLVSRAVDVAGKLSADHGDAGAVAALKSLANALAAPQPGQASIAQGMDAAARIQALLSPQTATLMERVDTRPYVVRSQAIPINAERRAVQYASWYELFPRSQSGDVDRHGSFADVIERLPAIRAMGFDTLYLPPIHPIGRTHRKGRNNALTSAPDDPGSPYAIGSNEGGHDAIHPQLGTMEDFQRLRHAAAGHGLELALDFAIQCAPDHPWLQQHPDWFDWRADGSIRYAENPPKKYEDIVNVNFYAEGAMPELWLALRDVVLFWAREGVRQFRVDNPHTKPLPFWEWLIADICGRYPDTIFLSESFTRPTMMYRLAKVGFSQSYTYFTWRHSKSEFIDYLSELTASPLRDYFRPHFFVNTPDINPYFLQRSGRPGFLIRAALATTLSGLWGMYSGFELCEARALSGKEEYLDSEKYEIRAWDWQRPGNIIAEISLLNRIRESNPALQTHLGIRFHQASDPDILYFSKAIPAVGDTNADTDEVERYGDNVILVAINLDPFSTHSAHIEVPLWGFGLADDAQIDVEDLVHDTHFRWHGKHQQVTLDPFTLPFAIWRLSSTRSTGSPRSAGA</sequence>
<comment type="subunit">
    <text evidence="1 6">Homodimer.</text>
</comment>
<evidence type="ECO:0000259" key="8">
    <source>
        <dbReference type="SMART" id="SM00642"/>
    </source>
</evidence>
<accession>A0ABV7F4U8</accession>
<comment type="catalytic activity">
    <reaction evidence="5 6">
        <text>alpha-maltose 1-phosphate + [(1-&gt;4)-alpha-D-glucosyl](n) = [(1-&gt;4)-alpha-D-glucosyl](n+2) + phosphate</text>
        <dbReference type="Rhea" id="RHEA:42692"/>
        <dbReference type="Rhea" id="RHEA-COMP:9584"/>
        <dbReference type="Rhea" id="RHEA-COMP:10183"/>
        <dbReference type="ChEBI" id="CHEBI:15444"/>
        <dbReference type="ChEBI" id="CHEBI:43474"/>
        <dbReference type="ChEBI" id="CHEBI:63576"/>
        <dbReference type="EC" id="2.4.99.16"/>
    </reaction>
</comment>
<evidence type="ECO:0000313" key="9">
    <source>
        <dbReference type="EMBL" id="MFC3110124.1"/>
    </source>
</evidence>
<protein>
    <recommendedName>
        <fullName evidence="6">Alpha-1,4-glucan:maltose-1-phosphate maltosyltransferase</fullName>
        <shortName evidence="6">GMPMT</shortName>
        <ecNumber evidence="6">2.4.99.16</ecNumber>
    </recommendedName>
    <alternativeName>
        <fullName evidence="6">(1-&gt;4)-alpha-D-glucan:maltose-1-phosphate alpha-D-maltosyltransferase</fullName>
    </alternativeName>
</protein>
<dbReference type="EC" id="2.4.99.16" evidence="6"/>
<evidence type="ECO:0000256" key="3">
    <source>
        <dbReference type="ARBA" id="ARBA00022679"/>
    </source>
</evidence>
<dbReference type="Proteomes" id="UP001595530">
    <property type="component" value="Unassembled WGS sequence"/>
</dbReference>
<dbReference type="CDD" id="cd11344">
    <property type="entry name" value="AmyAc_GlgE_like"/>
    <property type="match status" value="1"/>
</dbReference>
<dbReference type="RefSeq" id="WP_390332491.1">
    <property type="nucleotide sequence ID" value="NZ_JBHRTP010000069.1"/>
</dbReference>
<dbReference type="Gene3D" id="2.60.40.10">
    <property type="entry name" value="Immunoglobulins"/>
    <property type="match status" value="1"/>
</dbReference>
<feature type="binding site" evidence="6">
    <location>
        <position position="659"/>
    </location>
    <ligand>
        <name>alpha-maltose 1-phosphate</name>
        <dbReference type="ChEBI" id="CHEBI:63576"/>
    </ligand>
</feature>
<evidence type="ECO:0000256" key="5">
    <source>
        <dbReference type="ARBA" id="ARBA00048735"/>
    </source>
</evidence>
<feature type="region of interest" description="Disordered" evidence="7">
    <location>
        <begin position="656"/>
        <end position="689"/>
    </location>
</feature>
<dbReference type="SMART" id="SM00642">
    <property type="entry name" value="Aamy"/>
    <property type="match status" value="1"/>
</dbReference>
<evidence type="ECO:0000256" key="1">
    <source>
        <dbReference type="ARBA" id="ARBA00011738"/>
    </source>
</evidence>
<reference evidence="10" key="1">
    <citation type="journal article" date="2019" name="Int. J. Syst. Evol. Microbiol.">
        <title>The Global Catalogue of Microorganisms (GCM) 10K type strain sequencing project: providing services to taxonomists for standard genome sequencing and annotation.</title>
        <authorList>
            <consortium name="The Broad Institute Genomics Platform"/>
            <consortium name="The Broad Institute Genome Sequencing Center for Infectious Disease"/>
            <person name="Wu L."/>
            <person name="Ma J."/>
        </authorList>
    </citation>
    <scope>NUCLEOTIDE SEQUENCE [LARGE SCALE GENOMIC DNA]</scope>
    <source>
        <strain evidence="10">KCTC 42986</strain>
    </source>
</reference>
<dbReference type="PANTHER" id="PTHR47786:SF2">
    <property type="entry name" value="GLYCOSYL HYDROLASE FAMILY 13 CATALYTIC DOMAIN-CONTAINING PROTEIN"/>
    <property type="match status" value="1"/>
</dbReference>
<comment type="caution">
    <text evidence="9">The sequence shown here is derived from an EMBL/GenBank/DDBJ whole genome shotgun (WGS) entry which is preliminary data.</text>
</comment>
<dbReference type="InterPro" id="IPR006047">
    <property type="entry name" value="GH13_cat_dom"/>
</dbReference>
<dbReference type="InterPro" id="IPR021828">
    <property type="entry name" value="GlgE_dom_N/S"/>
</dbReference>
<feature type="active site" description="Nucleophile" evidence="6">
    <location>
        <position position="791"/>
    </location>
</feature>
<dbReference type="SUPFAM" id="SSF51445">
    <property type="entry name" value="(Trans)glycosidases"/>
    <property type="match status" value="2"/>
</dbReference>
<keyword evidence="10" id="KW-1185">Reference proteome</keyword>
<dbReference type="Pfam" id="PF11896">
    <property type="entry name" value="GlgE_dom_N_S"/>
    <property type="match status" value="1"/>
</dbReference>
<dbReference type="InterPro" id="IPR049171">
    <property type="entry name" value="GLGE_C"/>
</dbReference>
<dbReference type="PANTHER" id="PTHR47786">
    <property type="entry name" value="ALPHA-1,4-GLUCAN:MALTOSE-1-PHOSPHATE MALTOSYLTRANSFERASE"/>
    <property type="match status" value="1"/>
</dbReference>
<dbReference type="Gene3D" id="3.20.20.80">
    <property type="entry name" value="Glycosidases"/>
    <property type="match status" value="2"/>
</dbReference>
<comment type="similarity">
    <text evidence="6">Belongs to the glycosyl hydrolase 13 family. GlgE subfamily.</text>
</comment>
<evidence type="ECO:0000256" key="7">
    <source>
        <dbReference type="SAM" id="MobiDB-lite"/>
    </source>
</evidence>
<dbReference type="InterPro" id="IPR026585">
    <property type="entry name" value="GlgE"/>
</dbReference>
<evidence type="ECO:0000256" key="2">
    <source>
        <dbReference type="ARBA" id="ARBA00022676"/>
    </source>
</evidence>
<feature type="binding site" evidence="6">
    <location>
        <position position="792"/>
    </location>
    <ligand>
        <name>alpha-maltose 1-phosphate</name>
        <dbReference type="ChEBI" id="CHEBI:63576"/>
    </ligand>
</feature>
<keyword evidence="4 6" id="KW-0119">Carbohydrate metabolism</keyword>
<dbReference type="EMBL" id="JBHRTP010000069">
    <property type="protein sequence ID" value="MFC3110124.1"/>
    <property type="molecule type" value="Genomic_DNA"/>
</dbReference>
<dbReference type="Gene3D" id="1.20.58.80">
    <property type="entry name" value="Phosphotransferase system, lactose/cellobiose-type IIA subunit"/>
    <property type="match status" value="1"/>
</dbReference>
<evidence type="ECO:0000256" key="6">
    <source>
        <dbReference type="HAMAP-Rule" id="MF_02124"/>
    </source>
</evidence>
<proteinExistence type="inferred from homology"/>
<gene>
    <name evidence="6" type="primary">glgE</name>
    <name evidence="9" type="ORF">ACFOFO_19520</name>
</gene>
<evidence type="ECO:0000256" key="4">
    <source>
        <dbReference type="ARBA" id="ARBA00023277"/>
    </source>
</evidence>